<evidence type="ECO:0000256" key="4">
    <source>
        <dbReference type="ARBA" id="ARBA00022989"/>
    </source>
</evidence>
<dbReference type="PANTHER" id="PTHR31885:SF6">
    <property type="entry name" value="GH04784P"/>
    <property type="match status" value="1"/>
</dbReference>
<gene>
    <name evidence="7" type="ORF">H9651_13975</name>
</gene>
<evidence type="ECO:0000256" key="5">
    <source>
        <dbReference type="ARBA" id="ARBA00023136"/>
    </source>
</evidence>
<evidence type="ECO:0000256" key="3">
    <source>
        <dbReference type="ARBA" id="ARBA00022692"/>
    </source>
</evidence>
<proteinExistence type="inferred from homology"/>
<dbReference type="Pfam" id="PF07947">
    <property type="entry name" value="YhhN"/>
    <property type="match status" value="1"/>
</dbReference>
<feature type="transmembrane region" description="Helical" evidence="6">
    <location>
        <begin position="50"/>
        <end position="70"/>
    </location>
</feature>
<comment type="similarity">
    <text evidence="2">Belongs to the TMEM86 family.</text>
</comment>
<sequence>MPALALAAMWALRGTRWGAPHSVLLMALALSWLGDGAAFFFPFFDDELPIMLLTFGLAHACYIALFWRYLAERPLPRWSAGYAVWWIVLVLVLWPLLGSLAVGVAIYGLVLGGTAVAATRCDPAVVVGALFFLASDTLLAFDIFVAGAPDILGVAVMVTYTIGQGLIAFGAVRFLRGRMPR</sequence>
<evidence type="ECO:0000313" key="8">
    <source>
        <dbReference type="Proteomes" id="UP000648352"/>
    </source>
</evidence>
<reference evidence="7 8" key="1">
    <citation type="submission" date="2020-08" db="EMBL/GenBank/DDBJ databases">
        <title>A Genomic Blueprint of the Chicken Gut Microbiome.</title>
        <authorList>
            <person name="Gilroy R."/>
            <person name="Ravi A."/>
            <person name="Getino M."/>
            <person name="Pursley I."/>
            <person name="Horton D.L."/>
            <person name="Alikhan N.-F."/>
            <person name="Baker D."/>
            <person name="Gharbi K."/>
            <person name="Hall N."/>
            <person name="Watson M."/>
            <person name="Adriaenssens E.M."/>
            <person name="Foster-Nyarko E."/>
            <person name="Jarju S."/>
            <person name="Secka A."/>
            <person name="Antonio M."/>
            <person name="Oren A."/>
            <person name="Chaudhuri R."/>
            <person name="La Ragione R.M."/>
            <person name="Hildebrand F."/>
            <person name="Pallen M.J."/>
        </authorList>
    </citation>
    <scope>NUCLEOTIDE SEQUENCE [LARGE SCALE GENOMIC DNA]</scope>
    <source>
        <strain evidence="7 8">Sa4CUA7</strain>
    </source>
</reference>
<feature type="transmembrane region" description="Helical" evidence="6">
    <location>
        <begin position="82"/>
        <end position="112"/>
    </location>
</feature>
<dbReference type="InterPro" id="IPR012506">
    <property type="entry name" value="TMEM86B-like"/>
</dbReference>
<feature type="transmembrane region" description="Helical" evidence="6">
    <location>
        <begin position="24"/>
        <end position="43"/>
    </location>
</feature>
<dbReference type="PANTHER" id="PTHR31885">
    <property type="entry name" value="GH04784P"/>
    <property type="match status" value="1"/>
</dbReference>
<dbReference type="Proteomes" id="UP000648352">
    <property type="component" value="Unassembled WGS sequence"/>
</dbReference>
<dbReference type="EMBL" id="JACSQP010000012">
    <property type="protein sequence ID" value="MBD7958746.1"/>
    <property type="molecule type" value="Genomic_DNA"/>
</dbReference>
<name>A0ABR8S5H9_9MICO</name>
<comment type="caution">
    <text evidence="7">The sequence shown here is derived from an EMBL/GenBank/DDBJ whole genome shotgun (WGS) entry which is preliminary data.</text>
</comment>
<evidence type="ECO:0000313" key="7">
    <source>
        <dbReference type="EMBL" id="MBD7958746.1"/>
    </source>
</evidence>
<accession>A0ABR8S5H9</accession>
<evidence type="ECO:0000256" key="2">
    <source>
        <dbReference type="ARBA" id="ARBA00007375"/>
    </source>
</evidence>
<protein>
    <submittedName>
        <fullName evidence="7">Lysoplasmalogenase</fullName>
    </submittedName>
</protein>
<organism evidence="7 8">
    <name type="scientific">Microbacterium pullorum</name>
    <dbReference type="NCBI Taxonomy" id="2762236"/>
    <lineage>
        <taxon>Bacteria</taxon>
        <taxon>Bacillati</taxon>
        <taxon>Actinomycetota</taxon>
        <taxon>Actinomycetes</taxon>
        <taxon>Micrococcales</taxon>
        <taxon>Microbacteriaceae</taxon>
        <taxon>Microbacterium</taxon>
    </lineage>
</organism>
<keyword evidence="3 6" id="KW-0812">Transmembrane</keyword>
<comment type="subcellular location">
    <subcellularLocation>
        <location evidence="1">Membrane</location>
        <topology evidence="1">Multi-pass membrane protein</topology>
    </subcellularLocation>
</comment>
<evidence type="ECO:0000256" key="1">
    <source>
        <dbReference type="ARBA" id="ARBA00004141"/>
    </source>
</evidence>
<keyword evidence="8" id="KW-1185">Reference proteome</keyword>
<evidence type="ECO:0000256" key="6">
    <source>
        <dbReference type="SAM" id="Phobius"/>
    </source>
</evidence>
<feature type="transmembrane region" description="Helical" evidence="6">
    <location>
        <begin position="151"/>
        <end position="175"/>
    </location>
</feature>
<keyword evidence="5 6" id="KW-0472">Membrane</keyword>
<feature type="transmembrane region" description="Helical" evidence="6">
    <location>
        <begin position="124"/>
        <end position="145"/>
    </location>
</feature>
<keyword evidence="4 6" id="KW-1133">Transmembrane helix</keyword>